<dbReference type="Gramene" id="rna552">
    <property type="protein sequence ID" value="RHN77128.1"/>
    <property type="gene ID" value="gene552"/>
</dbReference>
<dbReference type="Proteomes" id="UP000265566">
    <property type="component" value="Chromosome 1"/>
</dbReference>
<protein>
    <submittedName>
        <fullName evidence="2">Uncharacterized protein</fullName>
    </submittedName>
</protein>
<sequence>MHEEDIRSGEIIPDTDDDEQDFEEIKDPRQAQDAAATADAVNKVLEEFIQSSASKKICVVSNLLIMASPVPLQAPPHDKVKHNSSVMCLILHHIFILYHFSH</sequence>
<feature type="region of interest" description="Disordered" evidence="1">
    <location>
        <begin position="1"/>
        <end position="33"/>
    </location>
</feature>
<evidence type="ECO:0000313" key="2">
    <source>
        <dbReference type="EMBL" id="RHN77128.1"/>
    </source>
</evidence>
<feature type="compositionally biased region" description="Acidic residues" evidence="1">
    <location>
        <begin position="13"/>
        <end position="22"/>
    </location>
</feature>
<accession>A0A396JLD1</accession>
<proteinExistence type="predicted"/>
<reference evidence="2" key="1">
    <citation type="journal article" date="2018" name="Nat. Plants">
        <title>Whole-genome landscape of Medicago truncatula symbiotic genes.</title>
        <authorList>
            <person name="Pecrix Y."/>
            <person name="Gamas P."/>
            <person name="Carrere S."/>
        </authorList>
    </citation>
    <scope>NUCLEOTIDE SEQUENCE</scope>
    <source>
        <tissue evidence="2">Leaves</tissue>
    </source>
</reference>
<gene>
    <name evidence="2" type="ORF">MtrunA17_Chr1g0151441</name>
</gene>
<evidence type="ECO:0000256" key="1">
    <source>
        <dbReference type="SAM" id="MobiDB-lite"/>
    </source>
</evidence>
<comment type="caution">
    <text evidence="2">The sequence shown here is derived from an EMBL/GenBank/DDBJ whole genome shotgun (WGS) entry which is preliminary data.</text>
</comment>
<organism evidence="2">
    <name type="scientific">Medicago truncatula</name>
    <name type="common">Barrel medic</name>
    <name type="synonym">Medicago tribuloides</name>
    <dbReference type="NCBI Taxonomy" id="3880"/>
    <lineage>
        <taxon>Eukaryota</taxon>
        <taxon>Viridiplantae</taxon>
        <taxon>Streptophyta</taxon>
        <taxon>Embryophyta</taxon>
        <taxon>Tracheophyta</taxon>
        <taxon>Spermatophyta</taxon>
        <taxon>Magnoliopsida</taxon>
        <taxon>eudicotyledons</taxon>
        <taxon>Gunneridae</taxon>
        <taxon>Pentapetalae</taxon>
        <taxon>rosids</taxon>
        <taxon>fabids</taxon>
        <taxon>Fabales</taxon>
        <taxon>Fabaceae</taxon>
        <taxon>Papilionoideae</taxon>
        <taxon>50 kb inversion clade</taxon>
        <taxon>NPAAA clade</taxon>
        <taxon>Hologalegina</taxon>
        <taxon>IRL clade</taxon>
        <taxon>Trifolieae</taxon>
        <taxon>Medicago</taxon>
    </lineage>
</organism>
<name>A0A396JLD1_MEDTR</name>
<dbReference type="EMBL" id="PSQE01000001">
    <property type="protein sequence ID" value="RHN77128.1"/>
    <property type="molecule type" value="Genomic_DNA"/>
</dbReference>
<dbReference type="AlphaFoldDB" id="A0A396JLD1"/>